<feature type="region of interest" description="Disordered" evidence="1">
    <location>
        <begin position="307"/>
        <end position="410"/>
    </location>
</feature>
<dbReference type="Proteomes" id="UP000775547">
    <property type="component" value="Unassembled WGS sequence"/>
</dbReference>
<gene>
    <name evidence="2" type="ORF">DXG03_004658</name>
</gene>
<dbReference type="OrthoDB" id="654211at2759"/>
<protein>
    <submittedName>
        <fullName evidence="2">Uncharacterized protein</fullName>
    </submittedName>
</protein>
<feature type="region of interest" description="Disordered" evidence="1">
    <location>
        <begin position="434"/>
        <end position="498"/>
    </location>
</feature>
<sequence length="596" mass="64246">MDSSPNDFFRTTIGFPDITTIECPRGAPLYYHDAAALRVHPPHVGPKVPYLCDELVPRVHNAICAAAHQYGDVTCFDALYHSLRQHDHDYDGAGDCAYFLPPKATDSSSPAPSTFSTPSTCSSSSTSLPPFWTPSPDALHFQPIENGTQDHDAFLGLEASQLSPMAAHLLLPDDLTSGIPIGNTPSVVARLSPSSVLAAAQFDCYNPRVDSALSLTCASPALLCLSPTKDSSRAKAPTFVCAPECSPSAVALRSVVSSLVIDRNSTTAGPTANTMEATHAIALNPTSTPNGSHMELTAHIINPDSSRSLASKAADTAPNHITTTTTTNIDAQSSPADRAAERPIVPLRRKRESSKSSKADGGGRAHARTSARTSPSASSVTTSVFRVAPPSLSPLPSCFSRDAPDPVMHPEEPASLIAVTTPLVQDLAAIDTIDRSNHRRSRRPKRHISYEEMEMDDDAPAPKRTKKSSSSTSASHPRPRPRYSRTSSSSSSSSSGTLPCPIKGCPVLCTRPSDLKRHLLTATVHVTEYQAMRNLELMCRKCERFMARVDSRVRHELLDACGKRTFHRAPAIPALIVRREDWAQVPPLRFLNETFE</sequence>
<comment type="caution">
    <text evidence="2">The sequence shown here is derived from an EMBL/GenBank/DDBJ whole genome shotgun (WGS) entry which is preliminary data.</text>
</comment>
<evidence type="ECO:0000313" key="2">
    <source>
        <dbReference type="EMBL" id="KAG5641606.1"/>
    </source>
</evidence>
<dbReference type="AlphaFoldDB" id="A0A9P7K7S8"/>
<feature type="compositionally biased region" description="Low complexity" evidence="1">
    <location>
        <begin position="368"/>
        <end position="383"/>
    </location>
</feature>
<organism evidence="2 3">
    <name type="scientific">Asterophora parasitica</name>
    <dbReference type="NCBI Taxonomy" id="117018"/>
    <lineage>
        <taxon>Eukaryota</taxon>
        <taxon>Fungi</taxon>
        <taxon>Dikarya</taxon>
        <taxon>Basidiomycota</taxon>
        <taxon>Agaricomycotina</taxon>
        <taxon>Agaricomycetes</taxon>
        <taxon>Agaricomycetidae</taxon>
        <taxon>Agaricales</taxon>
        <taxon>Tricholomatineae</taxon>
        <taxon>Lyophyllaceae</taxon>
        <taxon>Asterophora</taxon>
    </lineage>
</organism>
<accession>A0A9P7K7S8</accession>
<reference evidence="2" key="1">
    <citation type="submission" date="2020-07" db="EMBL/GenBank/DDBJ databases">
        <authorList>
            <person name="Nieuwenhuis M."/>
            <person name="Van De Peppel L.J.J."/>
        </authorList>
    </citation>
    <scope>NUCLEOTIDE SEQUENCE</scope>
    <source>
        <strain evidence="2">AP01</strain>
        <tissue evidence="2">Mycelium</tissue>
    </source>
</reference>
<keyword evidence="3" id="KW-1185">Reference proteome</keyword>
<feature type="compositionally biased region" description="Basic residues" evidence="1">
    <location>
        <begin position="437"/>
        <end position="447"/>
    </location>
</feature>
<reference evidence="2" key="2">
    <citation type="submission" date="2021-10" db="EMBL/GenBank/DDBJ databases">
        <title>Phylogenomics reveals ancestral predisposition of the termite-cultivated fungus Termitomyces towards a domesticated lifestyle.</title>
        <authorList>
            <person name="Auxier B."/>
            <person name="Grum-Grzhimaylo A."/>
            <person name="Cardenas M.E."/>
            <person name="Lodge J.D."/>
            <person name="Laessoe T."/>
            <person name="Pedersen O."/>
            <person name="Smith M.E."/>
            <person name="Kuyper T.W."/>
            <person name="Franco-Molano E.A."/>
            <person name="Baroni T.J."/>
            <person name="Aanen D.K."/>
        </authorList>
    </citation>
    <scope>NUCLEOTIDE SEQUENCE</scope>
    <source>
        <strain evidence="2">AP01</strain>
        <tissue evidence="2">Mycelium</tissue>
    </source>
</reference>
<proteinExistence type="predicted"/>
<name>A0A9P7K7S8_9AGAR</name>
<feature type="compositionally biased region" description="Basic and acidic residues" evidence="1">
    <location>
        <begin position="353"/>
        <end position="363"/>
    </location>
</feature>
<dbReference type="EMBL" id="JABCKV010000281">
    <property type="protein sequence ID" value="KAG5641606.1"/>
    <property type="molecule type" value="Genomic_DNA"/>
</dbReference>
<feature type="compositionally biased region" description="Low complexity" evidence="1">
    <location>
        <begin position="484"/>
        <end position="495"/>
    </location>
</feature>
<evidence type="ECO:0000313" key="3">
    <source>
        <dbReference type="Proteomes" id="UP000775547"/>
    </source>
</evidence>
<evidence type="ECO:0000256" key="1">
    <source>
        <dbReference type="SAM" id="MobiDB-lite"/>
    </source>
</evidence>